<evidence type="ECO:0000259" key="1">
    <source>
        <dbReference type="Pfam" id="PF26008"/>
    </source>
</evidence>
<keyword evidence="3" id="KW-1185">Reference proteome</keyword>
<gene>
    <name evidence="2" type="ORF">JMJ58_07570</name>
</gene>
<protein>
    <recommendedName>
        <fullName evidence="1">DUF8001 domain-containing protein</fullName>
    </recommendedName>
</protein>
<reference evidence="2 3" key="1">
    <citation type="submission" date="2021-01" db="EMBL/GenBank/DDBJ databases">
        <title>Genome Sequence and Methylation Pattern of Haloterrigena salifodinae BOL5-1, An Extremely Halophilic Archaeon from a Bolivian Salt Mine.</title>
        <authorList>
            <person name="DasSarma P."/>
            <person name="Anton B.P."/>
            <person name="DasSarma S.L."/>
            <person name="von Ehrenheim H.A.L."/>
            <person name="Martinez F.L."/>
            <person name="Guzman D."/>
            <person name="Roberts R.J."/>
            <person name="DasSarma S."/>
        </authorList>
    </citation>
    <scope>NUCLEOTIDE SEQUENCE [LARGE SCALE GENOMIC DNA]</scope>
    <source>
        <strain evidence="2 3">BOL5-1</strain>
    </source>
</reference>
<feature type="domain" description="DUF8001" evidence="1">
    <location>
        <begin position="1"/>
        <end position="77"/>
    </location>
</feature>
<sequence length="81" mass="9150">MPDPLRIDAGECTADEIITAIRDGRRVVVTTTILDAEHEVTLRYDGLVFYCDTPTRLHRHESEREMRACIRKMGYGAVGDA</sequence>
<dbReference type="Proteomes" id="UP000637819">
    <property type="component" value="Chromosome"/>
</dbReference>
<dbReference type="RefSeq" id="WP_126663757.1">
    <property type="nucleotide sequence ID" value="NZ_CP069188.1"/>
</dbReference>
<dbReference type="OrthoDB" id="258836at2157"/>
<dbReference type="GeneID" id="62874972"/>
<name>A0A8T8E4Q4_9EURY</name>
<accession>A0A8T8E4Q4</accession>
<dbReference type="InterPro" id="IPR058314">
    <property type="entry name" value="DUF8001"/>
</dbReference>
<dbReference type="KEGG" id="hsal:JMJ58_07570"/>
<dbReference type="Pfam" id="PF26008">
    <property type="entry name" value="DUF8001"/>
    <property type="match status" value="1"/>
</dbReference>
<evidence type="ECO:0000313" key="3">
    <source>
        <dbReference type="Proteomes" id="UP000637819"/>
    </source>
</evidence>
<organism evidence="2 3">
    <name type="scientific">Haloterrigena salifodinae</name>
    <dbReference type="NCBI Taxonomy" id="2675099"/>
    <lineage>
        <taxon>Archaea</taxon>
        <taxon>Methanobacteriati</taxon>
        <taxon>Methanobacteriota</taxon>
        <taxon>Stenosarchaea group</taxon>
        <taxon>Halobacteria</taxon>
        <taxon>Halobacteriales</taxon>
        <taxon>Natrialbaceae</taxon>
        <taxon>Haloterrigena</taxon>
    </lineage>
</organism>
<dbReference type="AlphaFoldDB" id="A0A8T8E4Q4"/>
<dbReference type="EMBL" id="CP069188">
    <property type="protein sequence ID" value="QRV16718.1"/>
    <property type="molecule type" value="Genomic_DNA"/>
</dbReference>
<evidence type="ECO:0000313" key="2">
    <source>
        <dbReference type="EMBL" id="QRV16718.1"/>
    </source>
</evidence>
<proteinExistence type="predicted"/>